<protein>
    <submittedName>
        <fullName evidence="7">Cytochrome P450</fullName>
    </submittedName>
</protein>
<evidence type="ECO:0000256" key="1">
    <source>
        <dbReference type="ARBA" id="ARBA00001971"/>
    </source>
</evidence>
<keyword evidence="6" id="KW-0349">Heme</keyword>
<sequence>MKSTRLCPAVWFTLPEYATEDLWIGGYHIKAGTCCVIDWARLNTESPVWKSSSSEKGERHHYPGKTFRLQRFRDLSPFDYRWSMLRFGFGARKCIGRNFAVLMMKGFLLEVLAEYRLEIDGPPPTSGGWGATKVELRDNRFTVIPQTFRSTAWRARCNNAERPHENAVGSIIAGCEVDSDVF</sequence>
<evidence type="ECO:0000313" key="7">
    <source>
        <dbReference type="EMBL" id="KAK8040199.1"/>
    </source>
</evidence>
<proteinExistence type="inferred from homology"/>
<evidence type="ECO:0000256" key="4">
    <source>
        <dbReference type="ARBA" id="ARBA00023004"/>
    </source>
</evidence>
<gene>
    <name evidence="7" type="ORF">PG993_008610</name>
</gene>
<name>A0ABR1T0U6_9PEZI</name>
<evidence type="ECO:0000256" key="5">
    <source>
        <dbReference type="ARBA" id="ARBA00023033"/>
    </source>
</evidence>
<keyword evidence="8" id="KW-1185">Reference proteome</keyword>
<keyword evidence="3 6" id="KW-0560">Oxidoreductase</keyword>
<keyword evidence="2 6" id="KW-0479">Metal-binding</keyword>
<keyword evidence="5 6" id="KW-0503">Monooxygenase</keyword>
<dbReference type="PANTHER" id="PTHR24303:SF31">
    <property type="entry name" value="CYTOCHROME P450 307A1-RELATED"/>
    <property type="match status" value="1"/>
</dbReference>
<reference evidence="7 8" key="1">
    <citation type="submission" date="2023-01" db="EMBL/GenBank/DDBJ databases">
        <title>Analysis of 21 Apiospora genomes using comparative genomics revels a genus with tremendous synthesis potential of carbohydrate active enzymes and secondary metabolites.</title>
        <authorList>
            <person name="Sorensen T."/>
        </authorList>
    </citation>
    <scope>NUCLEOTIDE SEQUENCE [LARGE SCALE GENOMIC DNA]</scope>
    <source>
        <strain evidence="7 8">CBS 33761</strain>
    </source>
</reference>
<dbReference type="InterPro" id="IPR017972">
    <property type="entry name" value="Cyt_P450_CS"/>
</dbReference>
<evidence type="ECO:0000256" key="3">
    <source>
        <dbReference type="ARBA" id="ARBA00023002"/>
    </source>
</evidence>
<accession>A0ABR1T0U6</accession>
<keyword evidence="4 6" id="KW-0408">Iron</keyword>
<dbReference type="Proteomes" id="UP001444661">
    <property type="component" value="Unassembled WGS sequence"/>
</dbReference>
<dbReference type="InterPro" id="IPR036396">
    <property type="entry name" value="Cyt_P450_sf"/>
</dbReference>
<dbReference type="PANTHER" id="PTHR24303">
    <property type="entry name" value="HEME-BINDING MONOOXYGENASE FAMILY"/>
    <property type="match status" value="1"/>
</dbReference>
<evidence type="ECO:0000313" key="8">
    <source>
        <dbReference type="Proteomes" id="UP001444661"/>
    </source>
</evidence>
<comment type="cofactor">
    <cofactor evidence="1">
        <name>heme</name>
        <dbReference type="ChEBI" id="CHEBI:30413"/>
    </cofactor>
</comment>
<dbReference type="PROSITE" id="PS00086">
    <property type="entry name" value="CYTOCHROME_P450"/>
    <property type="match status" value="1"/>
</dbReference>
<dbReference type="InterPro" id="IPR001128">
    <property type="entry name" value="Cyt_P450"/>
</dbReference>
<dbReference type="Gene3D" id="1.10.630.10">
    <property type="entry name" value="Cytochrome P450"/>
    <property type="match status" value="1"/>
</dbReference>
<dbReference type="EMBL" id="JAQQWK010000006">
    <property type="protein sequence ID" value="KAK8040199.1"/>
    <property type="molecule type" value="Genomic_DNA"/>
</dbReference>
<organism evidence="7 8">
    <name type="scientific">Apiospora rasikravindrae</name>
    <dbReference type="NCBI Taxonomy" id="990691"/>
    <lineage>
        <taxon>Eukaryota</taxon>
        <taxon>Fungi</taxon>
        <taxon>Dikarya</taxon>
        <taxon>Ascomycota</taxon>
        <taxon>Pezizomycotina</taxon>
        <taxon>Sordariomycetes</taxon>
        <taxon>Xylariomycetidae</taxon>
        <taxon>Amphisphaeriales</taxon>
        <taxon>Apiosporaceae</taxon>
        <taxon>Apiospora</taxon>
    </lineage>
</organism>
<comment type="caution">
    <text evidence="7">The sequence shown here is derived from an EMBL/GenBank/DDBJ whole genome shotgun (WGS) entry which is preliminary data.</text>
</comment>
<evidence type="ECO:0000256" key="2">
    <source>
        <dbReference type="ARBA" id="ARBA00022723"/>
    </source>
</evidence>
<dbReference type="Pfam" id="PF00067">
    <property type="entry name" value="p450"/>
    <property type="match status" value="1"/>
</dbReference>
<comment type="similarity">
    <text evidence="6">Belongs to the cytochrome P450 family.</text>
</comment>
<evidence type="ECO:0000256" key="6">
    <source>
        <dbReference type="RuleBase" id="RU000461"/>
    </source>
</evidence>
<dbReference type="SUPFAM" id="SSF48264">
    <property type="entry name" value="Cytochrome P450"/>
    <property type="match status" value="1"/>
</dbReference>